<evidence type="ECO:0000313" key="1">
    <source>
        <dbReference type="EMBL" id="CAB3990051.1"/>
    </source>
</evidence>
<protein>
    <submittedName>
        <fullName evidence="1">Uncharacterized protein</fullName>
    </submittedName>
</protein>
<dbReference type="EMBL" id="CACRXK020001591">
    <property type="protein sequence ID" value="CAB3990051.1"/>
    <property type="molecule type" value="Genomic_DNA"/>
</dbReference>
<dbReference type="PANTHER" id="PTHR34615:SF1">
    <property type="entry name" value="PX DOMAIN-CONTAINING PROTEIN"/>
    <property type="match status" value="1"/>
</dbReference>
<dbReference type="AlphaFoldDB" id="A0A6S7H0Q6"/>
<dbReference type="OrthoDB" id="6692996at2759"/>
<reference evidence="1" key="1">
    <citation type="submission" date="2020-04" db="EMBL/GenBank/DDBJ databases">
        <authorList>
            <person name="Alioto T."/>
            <person name="Alioto T."/>
            <person name="Gomez Garrido J."/>
        </authorList>
    </citation>
    <scope>NUCLEOTIDE SEQUENCE</scope>
    <source>
        <strain evidence="1">A484AB</strain>
    </source>
</reference>
<dbReference type="Proteomes" id="UP001152795">
    <property type="component" value="Unassembled WGS sequence"/>
</dbReference>
<name>A0A6S7H0Q6_PARCT</name>
<accession>A0A6S7H0Q6</accession>
<dbReference type="PANTHER" id="PTHR34615">
    <property type="entry name" value="PX DOMAIN-CONTAINING PROTEIN"/>
    <property type="match status" value="1"/>
</dbReference>
<organism evidence="1 2">
    <name type="scientific">Paramuricea clavata</name>
    <name type="common">Red gorgonian</name>
    <name type="synonym">Violescent sea-whip</name>
    <dbReference type="NCBI Taxonomy" id="317549"/>
    <lineage>
        <taxon>Eukaryota</taxon>
        <taxon>Metazoa</taxon>
        <taxon>Cnidaria</taxon>
        <taxon>Anthozoa</taxon>
        <taxon>Octocorallia</taxon>
        <taxon>Malacalcyonacea</taxon>
        <taxon>Plexauridae</taxon>
        <taxon>Paramuricea</taxon>
    </lineage>
</organism>
<keyword evidence="2" id="KW-1185">Reference proteome</keyword>
<evidence type="ECO:0000313" key="2">
    <source>
        <dbReference type="Proteomes" id="UP001152795"/>
    </source>
</evidence>
<proteinExistence type="predicted"/>
<gene>
    <name evidence="1" type="ORF">PACLA_8A030782</name>
</gene>
<comment type="caution">
    <text evidence="1">The sequence shown here is derived from an EMBL/GenBank/DDBJ whole genome shotgun (WGS) entry which is preliminary data.</text>
</comment>
<sequence>MPKLRVVRDCLLLCHDQNYINDEEFLYLYEINQSKNPDFPYWIHDRFNLDKLNDSECAAEFRFLKSDIYNLQEILGIPDERRCYNRLVDGIEALCILLEQFAYPIRYSDT</sequence>